<dbReference type="Gene3D" id="3.80.10.10">
    <property type="entry name" value="Ribonuclease Inhibitor"/>
    <property type="match status" value="2"/>
</dbReference>
<evidence type="ECO:0000256" key="2">
    <source>
        <dbReference type="ARBA" id="ARBA00022729"/>
    </source>
</evidence>
<dbReference type="EMBL" id="CAICTM010000426">
    <property type="protein sequence ID" value="CAB9510239.1"/>
    <property type="molecule type" value="Genomic_DNA"/>
</dbReference>
<protein>
    <submittedName>
        <fullName evidence="5">STYKc</fullName>
    </submittedName>
</protein>
<organism evidence="5 6">
    <name type="scientific">Seminavis robusta</name>
    <dbReference type="NCBI Taxonomy" id="568900"/>
    <lineage>
        <taxon>Eukaryota</taxon>
        <taxon>Sar</taxon>
        <taxon>Stramenopiles</taxon>
        <taxon>Ochrophyta</taxon>
        <taxon>Bacillariophyta</taxon>
        <taxon>Bacillariophyceae</taxon>
        <taxon>Bacillariophycidae</taxon>
        <taxon>Naviculales</taxon>
        <taxon>Naviculaceae</taxon>
        <taxon>Seminavis</taxon>
    </lineage>
</organism>
<comment type="caution">
    <text evidence="5">The sequence shown here is derived from an EMBL/GenBank/DDBJ whole genome shotgun (WGS) entry which is preliminary data.</text>
</comment>
<dbReference type="FunFam" id="3.80.10.10:FF:000041">
    <property type="entry name" value="LRR receptor-like serine/threonine-protein kinase ERECTA"/>
    <property type="match status" value="2"/>
</dbReference>
<evidence type="ECO:0000256" key="1">
    <source>
        <dbReference type="ARBA" id="ARBA00022614"/>
    </source>
</evidence>
<dbReference type="InterPro" id="IPR001611">
    <property type="entry name" value="Leu-rich_rpt"/>
</dbReference>
<gene>
    <name evidence="5" type="ORF">SEMRO_427_G140670.1</name>
</gene>
<evidence type="ECO:0000313" key="5">
    <source>
        <dbReference type="EMBL" id="CAB9510239.1"/>
    </source>
</evidence>
<dbReference type="AlphaFoldDB" id="A0A9N8DZZ4"/>
<reference evidence="5" key="1">
    <citation type="submission" date="2020-06" db="EMBL/GenBank/DDBJ databases">
        <authorList>
            <consortium name="Plant Systems Biology data submission"/>
        </authorList>
    </citation>
    <scope>NUCLEOTIDE SEQUENCE</scope>
    <source>
        <strain evidence="5">D6</strain>
    </source>
</reference>
<keyword evidence="4" id="KW-1133">Transmembrane helix</keyword>
<keyword evidence="6" id="KW-1185">Reference proteome</keyword>
<accession>A0A9N8DZZ4</accession>
<proteinExistence type="predicted"/>
<evidence type="ECO:0000313" key="6">
    <source>
        <dbReference type="Proteomes" id="UP001153069"/>
    </source>
</evidence>
<keyword evidence="4" id="KW-0472">Membrane</keyword>
<dbReference type="InterPro" id="IPR032675">
    <property type="entry name" value="LRR_dom_sf"/>
</dbReference>
<feature type="transmembrane region" description="Helical" evidence="4">
    <location>
        <begin position="21"/>
        <end position="41"/>
    </location>
</feature>
<sequence>MDGTHRRETITRKYQLRFAGFVILLLLGCGIIIVSICGAGLCGSSDSVESTKASRDILQAPKMRSVLTTILGKDYFDGVEESGQGYRRDLTDFLRETRQKSFDWIINQDPLQLEHDAPNLVQRFLLVLFYYQQQGTSHGKSAIRQQLLRGVHPPVSALHWKFTQGKQPITSGGISGSLSVMNASGPESFVRLEKEKRWNQLNGPLPWEITQLPQLKRLHLHRNLLTGVMPQWLFTNQPGRALEFLSLDHNQLSGPIPARWFEGTAKLTSLKTSSNRLTGRIPSELGLIPWENLSLGNNSLTGSLPVEVFHQGYLKSLYLHDNDLTGTLPSEVGLSANLEYLYFGGNSVSGSLPSEIGLARQMRYLQVSYTNMQGTLPEELYELSILLELLLDSCNFSGTISSSLAFLTDLEWLVLSNNNFHGPIPNEVGELTNLRLLQVTENELTGTVPESLCQNLAYIDGHFKVVFGVDCLPSTETGVPTIECAVDCCTMCCDNTGYCLVN</sequence>
<keyword evidence="1" id="KW-0433">Leucine-rich repeat</keyword>
<dbReference type="SUPFAM" id="SSF52058">
    <property type="entry name" value="L domain-like"/>
    <property type="match status" value="1"/>
</dbReference>
<dbReference type="OrthoDB" id="2021138at2759"/>
<dbReference type="Proteomes" id="UP001153069">
    <property type="component" value="Unassembled WGS sequence"/>
</dbReference>
<name>A0A9N8DZZ4_9STRA</name>
<dbReference type="Pfam" id="PF13855">
    <property type="entry name" value="LRR_8"/>
    <property type="match status" value="1"/>
</dbReference>
<dbReference type="PANTHER" id="PTHR48060:SF21">
    <property type="entry name" value="L DOMAIN-LIKE PROTEIN"/>
    <property type="match status" value="1"/>
</dbReference>
<dbReference type="PROSITE" id="PS51257">
    <property type="entry name" value="PROKAR_LIPOPROTEIN"/>
    <property type="match status" value="1"/>
</dbReference>
<dbReference type="PANTHER" id="PTHR48060">
    <property type="entry name" value="DNA DAMAGE-REPAIR/TOLERATION PROTEIN DRT100"/>
    <property type="match status" value="1"/>
</dbReference>
<keyword evidence="4" id="KW-0812">Transmembrane</keyword>
<keyword evidence="2" id="KW-0732">Signal</keyword>
<keyword evidence="3" id="KW-0677">Repeat</keyword>
<dbReference type="InterPro" id="IPR053211">
    <property type="entry name" value="DNA_repair-toleration"/>
</dbReference>
<evidence type="ECO:0000256" key="4">
    <source>
        <dbReference type="SAM" id="Phobius"/>
    </source>
</evidence>
<dbReference type="Pfam" id="PF00560">
    <property type="entry name" value="LRR_1"/>
    <property type="match status" value="3"/>
</dbReference>
<evidence type="ECO:0000256" key="3">
    <source>
        <dbReference type="ARBA" id="ARBA00022737"/>
    </source>
</evidence>